<dbReference type="Proteomes" id="UP000001194">
    <property type="component" value="Unassembled WGS sequence"/>
</dbReference>
<feature type="region of interest" description="Disordered" evidence="4">
    <location>
        <begin position="30"/>
        <end position="74"/>
    </location>
</feature>
<dbReference type="Pfam" id="PF01991">
    <property type="entry name" value="vATP-synt_E"/>
    <property type="match status" value="1"/>
</dbReference>
<organism evidence="6">
    <name type="scientific">Laccaria bicolor (strain S238N-H82 / ATCC MYA-4686)</name>
    <name type="common">Bicoloured deceiver</name>
    <name type="synonym">Laccaria laccata var. bicolor</name>
    <dbReference type="NCBI Taxonomy" id="486041"/>
    <lineage>
        <taxon>Eukaryota</taxon>
        <taxon>Fungi</taxon>
        <taxon>Dikarya</taxon>
        <taxon>Basidiomycota</taxon>
        <taxon>Agaricomycotina</taxon>
        <taxon>Agaricomycetes</taxon>
        <taxon>Agaricomycetidae</taxon>
        <taxon>Agaricales</taxon>
        <taxon>Agaricineae</taxon>
        <taxon>Hydnangiaceae</taxon>
        <taxon>Laccaria</taxon>
    </lineage>
</organism>
<evidence type="ECO:0000313" key="5">
    <source>
        <dbReference type="EMBL" id="EDR07221.1"/>
    </source>
</evidence>
<dbReference type="EMBL" id="DS547105">
    <property type="protein sequence ID" value="EDR07221.1"/>
    <property type="molecule type" value="Genomic_DNA"/>
</dbReference>
<keyword evidence="6" id="KW-1185">Reference proteome</keyword>
<comment type="similarity">
    <text evidence="1">Belongs to the V-ATPase E subunit family.</text>
</comment>
<dbReference type="Gene3D" id="6.10.250.1620">
    <property type="match status" value="1"/>
</dbReference>
<name>B0DE86_LACBS</name>
<evidence type="ECO:0000256" key="4">
    <source>
        <dbReference type="SAM" id="MobiDB-lite"/>
    </source>
</evidence>
<sequence>MNKMLSFIKQEALEKAREIWVKADKEFAIGKDKLEKQEKKQSRLSTPRLSMKRNTKDLRLPRRSPNPHSPPNPD</sequence>
<gene>
    <name evidence="5" type="ORF">LACBIDRAFT_298889</name>
</gene>
<dbReference type="OrthoDB" id="10263003at2759"/>
<dbReference type="KEGG" id="lbc:LACBIDRAFT_298889"/>
<dbReference type="RefSeq" id="XP_001882152.1">
    <property type="nucleotide sequence ID" value="XM_001882117.1"/>
</dbReference>
<reference evidence="5 6" key="1">
    <citation type="journal article" date="2008" name="Nature">
        <title>The genome of Laccaria bicolor provides insights into mycorrhizal symbiosis.</title>
        <authorList>
            <person name="Martin F."/>
            <person name="Aerts A."/>
            <person name="Ahren D."/>
            <person name="Brun A."/>
            <person name="Danchin E.G.J."/>
            <person name="Duchaussoy F."/>
            <person name="Gibon J."/>
            <person name="Kohler A."/>
            <person name="Lindquist E."/>
            <person name="Pereda V."/>
            <person name="Salamov A."/>
            <person name="Shapiro H.J."/>
            <person name="Wuyts J."/>
            <person name="Blaudez D."/>
            <person name="Buee M."/>
            <person name="Brokstein P."/>
            <person name="Canbaeck B."/>
            <person name="Cohen D."/>
            <person name="Courty P.E."/>
            <person name="Coutinho P.M."/>
            <person name="Delaruelle C."/>
            <person name="Detter J.C."/>
            <person name="Deveau A."/>
            <person name="DiFazio S."/>
            <person name="Duplessis S."/>
            <person name="Fraissinet-Tachet L."/>
            <person name="Lucic E."/>
            <person name="Frey-Klett P."/>
            <person name="Fourrey C."/>
            <person name="Feussner I."/>
            <person name="Gay G."/>
            <person name="Grimwood J."/>
            <person name="Hoegger P.J."/>
            <person name="Jain P."/>
            <person name="Kilaru S."/>
            <person name="Labbe J."/>
            <person name="Lin Y.C."/>
            <person name="Legue V."/>
            <person name="Le Tacon F."/>
            <person name="Marmeisse R."/>
            <person name="Melayah D."/>
            <person name="Montanini B."/>
            <person name="Muratet M."/>
            <person name="Nehls U."/>
            <person name="Niculita-Hirzel H."/>
            <person name="Oudot-Le Secq M.P."/>
            <person name="Peter M."/>
            <person name="Quesneville H."/>
            <person name="Rajashekar B."/>
            <person name="Reich M."/>
            <person name="Rouhier N."/>
            <person name="Schmutz J."/>
            <person name="Yin T."/>
            <person name="Chalot M."/>
            <person name="Henrissat B."/>
            <person name="Kuees U."/>
            <person name="Lucas S."/>
            <person name="Van de Peer Y."/>
            <person name="Podila G.K."/>
            <person name="Polle A."/>
            <person name="Pukkila P.J."/>
            <person name="Richardson P.M."/>
            <person name="Rouze P."/>
            <person name="Sanders I.R."/>
            <person name="Stajich J.E."/>
            <person name="Tunlid A."/>
            <person name="Tuskan G."/>
            <person name="Grigoriev I.V."/>
        </authorList>
    </citation>
    <scope>NUCLEOTIDE SEQUENCE [LARGE SCALE GENOMIC DNA]</scope>
    <source>
        <strain evidence="6">S238N-H82 / ATCC MYA-4686</strain>
    </source>
</reference>
<keyword evidence="2" id="KW-0813">Transport</keyword>
<proteinExistence type="inferred from homology"/>
<feature type="compositionally biased region" description="Basic and acidic residues" evidence="4">
    <location>
        <begin position="30"/>
        <end position="41"/>
    </location>
</feature>
<dbReference type="GO" id="GO:0046961">
    <property type="term" value="F:proton-transporting ATPase activity, rotational mechanism"/>
    <property type="evidence" value="ECO:0007669"/>
    <property type="project" value="InterPro"/>
</dbReference>
<evidence type="ECO:0000256" key="1">
    <source>
        <dbReference type="ARBA" id="ARBA00005901"/>
    </source>
</evidence>
<dbReference type="AlphaFoldDB" id="B0DE86"/>
<evidence type="ECO:0000256" key="3">
    <source>
        <dbReference type="ARBA" id="ARBA00023065"/>
    </source>
</evidence>
<dbReference type="InterPro" id="IPR002842">
    <property type="entry name" value="ATPase_V1_Esu"/>
</dbReference>
<keyword evidence="3" id="KW-0406">Ion transport</keyword>
<dbReference type="GeneID" id="6077645"/>
<evidence type="ECO:0000256" key="2">
    <source>
        <dbReference type="ARBA" id="ARBA00022448"/>
    </source>
</evidence>
<evidence type="ECO:0000313" key="6">
    <source>
        <dbReference type="Proteomes" id="UP000001194"/>
    </source>
</evidence>
<accession>B0DE86</accession>
<dbReference type="GO" id="GO:0033178">
    <property type="term" value="C:proton-transporting two-sector ATPase complex, catalytic domain"/>
    <property type="evidence" value="ECO:0007669"/>
    <property type="project" value="InterPro"/>
</dbReference>
<protein>
    <submittedName>
        <fullName evidence="5">Predicted protein</fullName>
    </submittedName>
</protein>
<dbReference type="InParanoid" id="B0DE86"/>
<dbReference type="HOGENOM" id="CLU_2688238_0_0_1"/>